<evidence type="ECO:0000259" key="2">
    <source>
        <dbReference type="Pfam" id="PF12146"/>
    </source>
</evidence>
<dbReference type="RefSeq" id="WP_061144359.1">
    <property type="nucleotide sequence ID" value="NZ_LNNH01000055.1"/>
</dbReference>
<comment type="caution">
    <text evidence="3">The sequence shown here is derived from an EMBL/GenBank/DDBJ whole genome shotgun (WGS) entry which is preliminary data.</text>
</comment>
<dbReference type="PANTHER" id="PTHR43358">
    <property type="entry name" value="ALPHA/BETA-HYDROLASE"/>
    <property type="match status" value="1"/>
</dbReference>
<evidence type="ECO:0000313" key="3">
    <source>
        <dbReference type="EMBL" id="KWW11420.1"/>
    </source>
</evidence>
<dbReference type="SUPFAM" id="SSF53474">
    <property type="entry name" value="alpha/beta-Hydrolases"/>
    <property type="match status" value="1"/>
</dbReference>
<dbReference type="InterPro" id="IPR052920">
    <property type="entry name" value="DNA-binding_regulatory"/>
</dbReference>
<dbReference type="Proteomes" id="UP000064189">
    <property type="component" value="Unassembled WGS sequence"/>
</dbReference>
<dbReference type="AlphaFoldDB" id="A0A120GMT6"/>
<keyword evidence="1" id="KW-0812">Transmembrane</keyword>
<gene>
    <name evidence="3" type="ORF">AS888_02515</name>
</gene>
<dbReference type="PANTHER" id="PTHR43358:SF5">
    <property type="entry name" value="EXPORTED PROTEIN"/>
    <property type="match status" value="1"/>
</dbReference>
<feature type="domain" description="Serine aminopeptidase S33" evidence="2">
    <location>
        <begin position="80"/>
        <end position="186"/>
    </location>
</feature>
<evidence type="ECO:0000256" key="1">
    <source>
        <dbReference type="SAM" id="Phobius"/>
    </source>
</evidence>
<accession>A0A120GMT6</accession>
<dbReference type="EMBL" id="LNNH01000055">
    <property type="protein sequence ID" value="KWW11420.1"/>
    <property type="molecule type" value="Genomic_DNA"/>
</dbReference>
<keyword evidence="4" id="KW-1185">Reference proteome</keyword>
<dbReference type="Pfam" id="PF12146">
    <property type="entry name" value="Hydrolase_4"/>
    <property type="match status" value="1"/>
</dbReference>
<protein>
    <recommendedName>
        <fullName evidence="2">Serine aminopeptidase S33 domain-containing protein</fullName>
    </recommendedName>
</protein>
<dbReference type="Gene3D" id="3.40.50.1820">
    <property type="entry name" value="alpha/beta hydrolase"/>
    <property type="match status" value="1"/>
</dbReference>
<dbReference type="InterPro" id="IPR029058">
    <property type="entry name" value="AB_hydrolase_fold"/>
</dbReference>
<keyword evidence="1" id="KW-0472">Membrane</keyword>
<proteinExistence type="predicted"/>
<evidence type="ECO:0000313" key="4">
    <source>
        <dbReference type="Proteomes" id="UP000064189"/>
    </source>
</evidence>
<feature type="transmembrane region" description="Helical" evidence="1">
    <location>
        <begin position="6"/>
        <end position="23"/>
    </location>
</feature>
<organism evidence="3 4">
    <name type="scientific">Peribacillus simplex</name>
    <dbReference type="NCBI Taxonomy" id="1478"/>
    <lineage>
        <taxon>Bacteria</taxon>
        <taxon>Bacillati</taxon>
        <taxon>Bacillota</taxon>
        <taxon>Bacilli</taxon>
        <taxon>Bacillales</taxon>
        <taxon>Bacillaceae</taxon>
        <taxon>Peribacillus</taxon>
    </lineage>
</organism>
<keyword evidence="1" id="KW-1133">Transmembrane helix</keyword>
<name>A0A120GMT6_9BACI</name>
<sequence>MKKWWLALVGILTYIIGVGLYFSNRIMYMKKKEDAFIQNREILAKRLIREDFDNLPKTEIWVSSPSGYALKCLFVEPHETNQWVVISHGVTENKVNSIKYMNIFLKRGFNAIIYDHRRHGDSGGKTSSYGHYEKLDLKAVIDELKRRKGRDLTIGIHGESMGAATLLLYAGMLEDGADFYIADCPFSTFEDQIHHQLKAEIPIPSWTVFPLGRMFIKLRDGYWTNEVSPIKYIKNIRSPVLFIHSEKDTFIPVSMTMELYAAKEGPKQLYIAKKGAHAQSYNENPQEYEAQIDQFLETCLKKRKETEGI</sequence>
<reference evidence="3 4" key="1">
    <citation type="submission" date="2015-11" db="EMBL/GenBank/DDBJ databases">
        <title>Genome Sequence of Bacillus simplex strain VanAntwerpen2.</title>
        <authorList>
            <person name="Couger M.B."/>
        </authorList>
    </citation>
    <scope>NUCLEOTIDE SEQUENCE [LARGE SCALE GENOMIC DNA]</scope>
    <source>
        <strain evidence="3 4">VanAntwerpen02</strain>
    </source>
</reference>
<dbReference type="InterPro" id="IPR022742">
    <property type="entry name" value="Hydrolase_4"/>
</dbReference>